<dbReference type="OrthoDB" id="9789133at2"/>
<feature type="domain" description="Metallo-beta-lactamase" evidence="3">
    <location>
        <begin position="9"/>
        <end position="186"/>
    </location>
</feature>
<dbReference type="HAMAP" id="MF_00457">
    <property type="entry name" value="UPF0173"/>
    <property type="match status" value="1"/>
</dbReference>
<proteinExistence type="inferred from homology"/>
<dbReference type="GO" id="GO:0016787">
    <property type="term" value="F:hydrolase activity"/>
    <property type="evidence" value="ECO:0007669"/>
    <property type="project" value="UniProtKB-UniRule"/>
</dbReference>
<evidence type="ECO:0000256" key="1">
    <source>
        <dbReference type="ARBA" id="ARBA00022801"/>
    </source>
</evidence>
<dbReference type="Gene3D" id="3.60.15.10">
    <property type="entry name" value="Ribonuclease Z/Hydroxyacylglutathione hydrolase-like"/>
    <property type="match status" value="1"/>
</dbReference>
<reference evidence="4 5" key="1">
    <citation type="submission" date="2018-06" db="EMBL/GenBank/DDBJ databases">
        <authorList>
            <consortium name="Pathogen Informatics"/>
            <person name="Doyle S."/>
        </authorList>
    </citation>
    <scope>NUCLEOTIDE SEQUENCE [LARGE SCALE GENOMIC DNA]</scope>
    <source>
        <strain evidence="4 5">NCTC12020</strain>
    </source>
</reference>
<evidence type="ECO:0000256" key="2">
    <source>
        <dbReference type="HAMAP-Rule" id="MF_00457"/>
    </source>
</evidence>
<dbReference type="AlphaFoldDB" id="A0A380NMG7"/>
<dbReference type="InterPro" id="IPR022877">
    <property type="entry name" value="UPF0173"/>
</dbReference>
<dbReference type="RefSeq" id="WP_115310885.1">
    <property type="nucleotide sequence ID" value="NZ_UHIO01000001.1"/>
</dbReference>
<dbReference type="NCBIfam" id="NF001911">
    <property type="entry name" value="PRK00685.1"/>
    <property type="match status" value="1"/>
</dbReference>
<dbReference type="InterPro" id="IPR050114">
    <property type="entry name" value="UPF0173_UPF0282_UlaG_hydrolase"/>
</dbReference>
<dbReference type="PANTHER" id="PTHR43546:SF3">
    <property type="entry name" value="UPF0173 METAL-DEPENDENT HYDROLASE MJ1163"/>
    <property type="match status" value="1"/>
</dbReference>
<dbReference type="EMBL" id="UHIO01000001">
    <property type="protein sequence ID" value="SUP44729.1"/>
    <property type="molecule type" value="Genomic_DNA"/>
</dbReference>
<evidence type="ECO:0000313" key="4">
    <source>
        <dbReference type="EMBL" id="SUP44729.1"/>
    </source>
</evidence>
<keyword evidence="5" id="KW-1185">Reference proteome</keyword>
<dbReference type="PANTHER" id="PTHR43546">
    <property type="entry name" value="UPF0173 METAL-DEPENDENT HYDROLASE MJ1163-RELATED"/>
    <property type="match status" value="1"/>
</dbReference>
<dbReference type="SUPFAM" id="SSF56281">
    <property type="entry name" value="Metallo-hydrolase/oxidoreductase"/>
    <property type="match status" value="1"/>
</dbReference>
<evidence type="ECO:0000259" key="3">
    <source>
        <dbReference type="SMART" id="SM00849"/>
    </source>
</evidence>
<gene>
    <name evidence="4" type="ORF">NCTC12020_01802</name>
</gene>
<sequence length="223" mass="24202">MAVTLTYYGHSTFLLSNGEVSIVCDPFFNGNTWEIAKPEDIKCQYIFVSHGHGDHYGDADTIGKANDALLISTAEVAHKAESAGLKAHAMHLGGKFDFEFGSVRLTPAFHGAGIPGGHAAGGIFNFYGKTIYFAGDTAFFSDMQYLNRFGDIDYALLPIGDNFTMGVEDALLAASLIKAKVTIPIHYKTWPVIDKDPHDYVKQLEATHKLKGLVVDPGTTITL</sequence>
<dbReference type="Pfam" id="PF12706">
    <property type="entry name" value="Lactamase_B_2"/>
    <property type="match status" value="1"/>
</dbReference>
<dbReference type="SMART" id="SM00849">
    <property type="entry name" value="Lactamase_B"/>
    <property type="match status" value="1"/>
</dbReference>
<keyword evidence="1 2" id="KW-0378">Hydrolase</keyword>
<dbReference type="InterPro" id="IPR036866">
    <property type="entry name" value="RibonucZ/Hydroxyglut_hydro"/>
</dbReference>
<dbReference type="Proteomes" id="UP000255367">
    <property type="component" value="Unassembled WGS sequence"/>
</dbReference>
<dbReference type="InterPro" id="IPR001279">
    <property type="entry name" value="Metallo-B-lactamas"/>
</dbReference>
<protein>
    <recommendedName>
        <fullName evidence="2">UPF0173 metal-dependent hydrolase NCTC12020_01802</fullName>
    </recommendedName>
</protein>
<organism evidence="4 5">
    <name type="scientific">Veillonella criceti</name>
    <dbReference type="NCBI Taxonomy" id="103891"/>
    <lineage>
        <taxon>Bacteria</taxon>
        <taxon>Bacillati</taxon>
        <taxon>Bacillota</taxon>
        <taxon>Negativicutes</taxon>
        <taxon>Veillonellales</taxon>
        <taxon>Veillonellaceae</taxon>
        <taxon>Veillonella</taxon>
    </lineage>
</organism>
<evidence type="ECO:0000313" key="5">
    <source>
        <dbReference type="Proteomes" id="UP000255367"/>
    </source>
</evidence>
<comment type="similarity">
    <text evidence="2">Belongs to the UPF0173 family.</text>
</comment>
<name>A0A380NMG7_9FIRM</name>
<accession>A0A380NMG7</accession>